<accession>A0ABQ9W1T3</accession>
<evidence type="ECO:0000256" key="1">
    <source>
        <dbReference type="SAM" id="MobiDB-lite"/>
    </source>
</evidence>
<feature type="region of interest" description="Disordered" evidence="1">
    <location>
        <begin position="61"/>
        <end position="92"/>
    </location>
</feature>
<protein>
    <submittedName>
        <fullName evidence="2">Uncharacterized protein</fullName>
    </submittedName>
</protein>
<proteinExistence type="predicted"/>
<organism evidence="2 3">
    <name type="scientific">Saguinus oedipus</name>
    <name type="common">Cotton-top tamarin</name>
    <name type="synonym">Oedipomidas oedipus</name>
    <dbReference type="NCBI Taxonomy" id="9490"/>
    <lineage>
        <taxon>Eukaryota</taxon>
        <taxon>Metazoa</taxon>
        <taxon>Chordata</taxon>
        <taxon>Craniata</taxon>
        <taxon>Vertebrata</taxon>
        <taxon>Euteleostomi</taxon>
        <taxon>Mammalia</taxon>
        <taxon>Eutheria</taxon>
        <taxon>Euarchontoglires</taxon>
        <taxon>Primates</taxon>
        <taxon>Haplorrhini</taxon>
        <taxon>Platyrrhini</taxon>
        <taxon>Cebidae</taxon>
        <taxon>Callitrichinae</taxon>
        <taxon>Saguinus</taxon>
    </lineage>
</organism>
<name>A0ABQ9W1T3_SAGOE</name>
<sequence>MGQRCARGMEGDTGEGMGLAGAALSSRLCCELPFSKQRQLGVEEFTFVGRHLGDGHCLIRRGQASRAPEATGSGMDVRGKGRGLSGSEATSD</sequence>
<comment type="caution">
    <text evidence="2">The sequence shown here is derived from an EMBL/GenBank/DDBJ whole genome shotgun (WGS) entry which is preliminary data.</text>
</comment>
<gene>
    <name evidence="2" type="ORF">P7K49_005952</name>
</gene>
<evidence type="ECO:0000313" key="3">
    <source>
        <dbReference type="Proteomes" id="UP001266305"/>
    </source>
</evidence>
<keyword evidence="3" id="KW-1185">Reference proteome</keyword>
<reference evidence="2 3" key="1">
    <citation type="submission" date="2023-05" db="EMBL/GenBank/DDBJ databases">
        <title>B98-5 Cell Line De Novo Hybrid Assembly: An Optical Mapping Approach.</title>
        <authorList>
            <person name="Kananen K."/>
            <person name="Auerbach J.A."/>
            <person name="Kautto E."/>
            <person name="Blachly J.S."/>
        </authorList>
    </citation>
    <scope>NUCLEOTIDE SEQUENCE [LARGE SCALE GENOMIC DNA]</scope>
    <source>
        <strain evidence="2">B95-8</strain>
        <tissue evidence="2">Cell line</tissue>
    </source>
</reference>
<evidence type="ECO:0000313" key="2">
    <source>
        <dbReference type="EMBL" id="KAK2115326.1"/>
    </source>
</evidence>
<dbReference type="Proteomes" id="UP001266305">
    <property type="component" value="Unassembled WGS sequence"/>
</dbReference>
<dbReference type="EMBL" id="JASSZA010000003">
    <property type="protein sequence ID" value="KAK2115326.1"/>
    <property type="molecule type" value="Genomic_DNA"/>
</dbReference>